<feature type="transmembrane region" description="Helical" evidence="1">
    <location>
        <begin position="205"/>
        <end position="226"/>
    </location>
</feature>
<keyword evidence="1" id="KW-1133">Transmembrane helix</keyword>
<keyword evidence="1" id="KW-0812">Transmembrane</keyword>
<dbReference type="InterPro" id="IPR000073">
    <property type="entry name" value="AB_hydrolase_1"/>
</dbReference>
<name>A0A818P3C3_9BILA</name>
<evidence type="ECO:0000313" key="5">
    <source>
        <dbReference type="Proteomes" id="UP000663868"/>
    </source>
</evidence>
<dbReference type="Proteomes" id="UP000663868">
    <property type="component" value="Unassembled WGS sequence"/>
</dbReference>
<reference evidence="4" key="1">
    <citation type="submission" date="2021-02" db="EMBL/GenBank/DDBJ databases">
        <authorList>
            <person name="Nowell W R."/>
        </authorList>
    </citation>
    <scope>NUCLEOTIDE SEQUENCE</scope>
</reference>
<dbReference type="PANTHER" id="PTHR37471:SF1">
    <property type="entry name" value="AB HYDROLASE-1 DOMAIN-CONTAINING PROTEIN"/>
    <property type="match status" value="1"/>
</dbReference>
<dbReference type="Pfam" id="PF00561">
    <property type="entry name" value="Abhydrolase_1"/>
    <property type="match status" value="1"/>
</dbReference>
<keyword evidence="1" id="KW-0472">Membrane</keyword>
<evidence type="ECO:0000256" key="1">
    <source>
        <dbReference type="SAM" id="Phobius"/>
    </source>
</evidence>
<feature type="domain" description="AB hydrolase-1" evidence="2">
    <location>
        <begin position="256"/>
        <end position="358"/>
    </location>
</feature>
<dbReference type="AlphaFoldDB" id="A0A818P3C3"/>
<feature type="transmembrane region" description="Helical" evidence="1">
    <location>
        <begin position="25"/>
        <end position="48"/>
    </location>
</feature>
<dbReference type="SUPFAM" id="SSF53474">
    <property type="entry name" value="alpha/beta-Hydrolases"/>
    <property type="match status" value="1"/>
</dbReference>
<evidence type="ECO:0000313" key="3">
    <source>
        <dbReference type="EMBL" id="CAF1389765.1"/>
    </source>
</evidence>
<gene>
    <name evidence="3" type="ORF">IZO911_LOCUS38886</name>
    <name evidence="4" type="ORF">KXQ929_LOCUS5761</name>
</gene>
<accession>A0A818P3C3</accession>
<dbReference type="EMBL" id="CAJOBB010000215">
    <property type="protein sequence ID" value="CAF3613364.1"/>
    <property type="molecule type" value="Genomic_DNA"/>
</dbReference>
<evidence type="ECO:0000259" key="2">
    <source>
        <dbReference type="Pfam" id="PF00561"/>
    </source>
</evidence>
<sequence>MAREIRFIHRSLLNGLFQIFRYSPFFALVTFLIIIVISSVIPLSFIWLLQCLFFKTFLISFDTSFLHAILTLWSLVEVIFFFYQCYLFFKIQPQTSPPPITSKERQQLVSYALKNIKHVPSTLSKWFMDCPFQDIDRESIVGWLAFAFYSKNSNELEDNEYREIDLFIEKVEAQTQVKTTTIKSNKNISYMKHILDPVRVIFRPFIFYFITDTIMNGIVARINFYFKGYQFVQIGHLQFWTCYNKSRNEEEEEQEPIIFFHGLGAGLLIYQPFIASLHKRFSHNRRIILISMRCVTMRYPSLKDIPNMSETTESIKLIFDHYKMKKAIFIGHSYGTACLSWIVQKCPQYISRLIFIDPICFALFEPYVVYNFVYRTPYKLGHLYMYYFVCREMGISHVIGRHFWWTQNNLYIEQIRSCSNKQLPTHVLLSGRDCIINAPLIRDYLNDNNIDNYWATNLSHGDYMHDKDSWKKICEWIS</sequence>
<comment type="caution">
    <text evidence="4">The sequence shown here is derived from an EMBL/GenBank/DDBJ whole genome shotgun (WGS) entry which is preliminary data.</text>
</comment>
<proteinExistence type="predicted"/>
<feature type="transmembrane region" description="Helical" evidence="1">
    <location>
        <begin position="68"/>
        <end position="89"/>
    </location>
</feature>
<dbReference type="Proteomes" id="UP000663860">
    <property type="component" value="Unassembled WGS sequence"/>
</dbReference>
<dbReference type="EMBL" id="CAJNOE010001122">
    <property type="protein sequence ID" value="CAF1389765.1"/>
    <property type="molecule type" value="Genomic_DNA"/>
</dbReference>
<organism evidence="4 5">
    <name type="scientific">Adineta steineri</name>
    <dbReference type="NCBI Taxonomy" id="433720"/>
    <lineage>
        <taxon>Eukaryota</taxon>
        <taxon>Metazoa</taxon>
        <taxon>Spiralia</taxon>
        <taxon>Gnathifera</taxon>
        <taxon>Rotifera</taxon>
        <taxon>Eurotatoria</taxon>
        <taxon>Bdelloidea</taxon>
        <taxon>Adinetida</taxon>
        <taxon>Adinetidae</taxon>
        <taxon>Adineta</taxon>
    </lineage>
</organism>
<evidence type="ECO:0000313" key="4">
    <source>
        <dbReference type="EMBL" id="CAF3613364.1"/>
    </source>
</evidence>
<dbReference type="Gene3D" id="3.40.50.1820">
    <property type="entry name" value="alpha/beta hydrolase"/>
    <property type="match status" value="1"/>
</dbReference>
<dbReference type="PANTHER" id="PTHR37471">
    <property type="entry name" value="UNNAMED PRODUCT"/>
    <property type="match status" value="1"/>
</dbReference>
<protein>
    <recommendedName>
        <fullName evidence="2">AB hydrolase-1 domain-containing protein</fullName>
    </recommendedName>
</protein>
<dbReference type="InterPro" id="IPR029058">
    <property type="entry name" value="AB_hydrolase_fold"/>
</dbReference>